<keyword evidence="1" id="KW-1133">Transmembrane helix</keyword>
<keyword evidence="1" id="KW-0812">Transmembrane</keyword>
<organism evidence="2 3">
    <name type="scientific">Paenibacillus tyrfis</name>
    <dbReference type="NCBI Taxonomy" id="1501230"/>
    <lineage>
        <taxon>Bacteria</taxon>
        <taxon>Bacillati</taxon>
        <taxon>Bacillota</taxon>
        <taxon>Bacilli</taxon>
        <taxon>Bacillales</taxon>
        <taxon>Paenibacillaceae</taxon>
        <taxon>Paenibacillus</taxon>
    </lineage>
</organism>
<keyword evidence="1" id="KW-0472">Membrane</keyword>
<dbReference type="OrthoDB" id="2988117at2"/>
<gene>
    <name evidence="2" type="ORF">ET33_21440</name>
</gene>
<sequence>MQSGDGLIVFLVALALGAWVYFYARSKLKEAVEDEPPFEFLADTKVPEDEATELLEARGYSVLSGKKRIPVHIKVNRSETLQSRLFVDYTVEKNGRYYIVKTAKERKLMERTGSGVRDHLLVYQLLYPKTAGVLYVNVPEQTVDCYVFELQAEDDDDTDTP</sequence>
<keyword evidence="3" id="KW-1185">Reference proteome</keyword>
<dbReference type="RefSeq" id="WP_036690272.1">
    <property type="nucleotide sequence ID" value="NZ_JNVM01000031.1"/>
</dbReference>
<feature type="transmembrane region" description="Helical" evidence="1">
    <location>
        <begin position="6"/>
        <end position="24"/>
    </location>
</feature>
<reference evidence="2 3" key="1">
    <citation type="submission" date="2014-06" db="EMBL/GenBank/DDBJ databases">
        <title>Draft genome sequence of Paenibacillus sp. MSt1.</title>
        <authorList>
            <person name="Aw Y.K."/>
            <person name="Ong K.S."/>
            <person name="Gan H.M."/>
            <person name="Lee S.M."/>
        </authorList>
    </citation>
    <scope>NUCLEOTIDE SEQUENCE [LARGE SCALE GENOMIC DNA]</scope>
    <source>
        <strain evidence="2 3">MSt1</strain>
    </source>
</reference>
<dbReference type="eggNOG" id="ENOG50333WI">
    <property type="taxonomic scope" value="Bacteria"/>
</dbReference>
<evidence type="ECO:0000313" key="3">
    <source>
        <dbReference type="Proteomes" id="UP000028123"/>
    </source>
</evidence>
<dbReference type="AlphaFoldDB" id="A0A081NWT3"/>
<dbReference type="EMBL" id="JNVM01000031">
    <property type="protein sequence ID" value="KEQ22906.1"/>
    <property type="molecule type" value="Genomic_DNA"/>
</dbReference>
<protein>
    <submittedName>
        <fullName evidence="2">Uncharacterized protein</fullName>
    </submittedName>
</protein>
<proteinExistence type="predicted"/>
<evidence type="ECO:0000313" key="2">
    <source>
        <dbReference type="EMBL" id="KEQ22906.1"/>
    </source>
</evidence>
<dbReference type="Proteomes" id="UP000028123">
    <property type="component" value="Unassembled WGS sequence"/>
</dbReference>
<evidence type="ECO:0000256" key="1">
    <source>
        <dbReference type="SAM" id="Phobius"/>
    </source>
</evidence>
<comment type="caution">
    <text evidence="2">The sequence shown here is derived from an EMBL/GenBank/DDBJ whole genome shotgun (WGS) entry which is preliminary data.</text>
</comment>
<accession>A0A081NWT3</accession>
<name>A0A081NWT3_9BACL</name>